<dbReference type="PATRIC" id="fig|1681.23.peg.893"/>
<dbReference type="Proteomes" id="UP000283727">
    <property type="component" value="Unassembled WGS sequence"/>
</dbReference>
<evidence type="ECO:0000313" key="9">
    <source>
        <dbReference type="Proteomes" id="UP000451386"/>
    </source>
</evidence>
<proteinExistence type="predicted"/>
<reference evidence="4 7" key="1">
    <citation type="submission" date="2016-01" db="EMBL/GenBank/DDBJ databases">
        <authorList>
            <person name="Oliw E.H."/>
        </authorList>
    </citation>
    <scope>NUCLEOTIDE SEQUENCE [LARGE SCALE GENOMIC DNA]</scope>
    <source>
        <strain evidence="4 7">MJR8628B</strain>
    </source>
</reference>
<comment type="caution">
    <text evidence="3">The sequence shown here is derived from an EMBL/GenBank/DDBJ whole genome shotgun (WGS) entry which is preliminary data.</text>
</comment>
<evidence type="ECO:0000313" key="6">
    <source>
        <dbReference type="EMBL" id="RHJ23478.1"/>
    </source>
</evidence>
<dbReference type="Proteomes" id="UP000451386">
    <property type="component" value="Unassembled WGS sequence"/>
</dbReference>
<name>A0A0E2ZS68_BIFBI</name>
<keyword evidence="2" id="KW-1133">Transmembrane helix</keyword>
<evidence type="ECO:0000313" key="3">
    <source>
        <dbReference type="EMBL" id="KAB7486555.1"/>
    </source>
</evidence>
<feature type="region of interest" description="Disordered" evidence="1">
    <location>
        <begin position="1"/>
        <end position="23"/>
    </location>
</feature>
<evidence type="ECO:0000313" key="7">
    <source>
        <dbReference type="Proteomes" id="UP000070092"/>
    </source>
</evidence>
<gene>
    <name evidence="6" type="ORF">DW137_07240</name>
    <name evidence="5" type="ORF">G5T23_07020</name>
    <name evidence="3" type="ORF">GBA83_05945</name>
    <name evidence="4" type="ORF">HMPREF3196_01957</name>
</gene>
<keyword evidence="2" id="KW-0472">Membrane</keyword>
<reference evidence="6 8" key="2">
    <citation type="submission" date="2018-08" db="EMBL/GenBank/DDBJ databases">
        <title>A genome reference for cultivated species of the human gut microbiota.</title>
        <authorList>
            <person name="Zou Y."/>
            <person name="Xue W."/>
            <person name="Luo G."/>
        </authorList>
    </citation>
    <scope>NUCLEOTIDE SEQUENCE [LARGE SCALE GENOMIC DNA]</scope>
    <source>
        <strain evidence="6 8">AM12-10</strain>
    </source>
</reference>
<dbReference type="Proteomes" id="UP000488776">
    <property type="component" value="Unassembled WGS sequence"/>
</dbReference>
<dbReference type="EMBL" id="JAAJBJ010000006">
    <property type="protein sequence ID" value="NGG36764.1"/>
    <property type="molecule type" value="Genomic_DNA"/>
</dbReference>
<keyword evidence="2" id="KW-0812">Transmembrane</keyword>
<sequence length="372" mass="38744">MARLHDSRHGSDADGIDDDDMPLTHEQAVVEADAELRRMTYHPVRKAVGIVVAMGVAIGASLGVGYMFGGDPGGIVTAITGVVCPQDAKYALDGDAPFVNTSDTSEHPAKGARLSEKDAGQYYLEAVKPSIQPLRDAMNTLYGGDLKATRAAAGKAATVLRATAKALRSRTWPDEVANAAAVVANEYDAKARQASYVADSVTPSASDELISLDAYGVSEADVYLRGKLGLPAAEAPSAPLEITGIEDRGIQQGADAGGSTVDTGKRIIAVTVRSHVPGTLSGLNLTFDLKKGKTTLGRISGIMDDIALAEGQSIVVPVPVDIGGDDGGIAGATMSWDSWSLTDWRGESHIAAASDDFAEYAPDKVMGTFTLR</sequence>
<feature type="transmembrane region" description="Helical" evidence="2">
    <location>
        <begin position="47"/>
        <end position="68"/>
    </location>
</feature>
<evidence type="ECO:0000313" key="10">
    <source>
        <dbReference type="Proteomes" id="UP000488776"/>
    </source>
</evidence>
<dbReference type="EMBL" id="WDOP01000004">
    <property type="protein sequence ID" value="KAB7486555.1"/>
    <property type="molecule type" value="Genomic_DNA"/>
</dbReference>
<dbReference type="GeneID" id="93091941"/>
<dbReference type="EMBL" id="LRPO01000053">
    <property type="protein sequence ID" value="KWZ80102.1"/>
    <property type="molecule type" value="Genomic_DNA"/>
</dbReference>
<evidence type="ECO:0000313" key="8">
    <source>
        <dbReference type="Proteomes" id="UP000283727"/>
    </source>
</evidence>
<dbReference type="EMBL" id="QRLR01000003">
    <property type="protein sequence ID" value="RHJ23478.1"/>
    <property type="molecule type" value="Genomic_DNA"/>
</dbReference>
<reference evidence="3 9" key="3">
    <citation type="journal article" date="2019" name="Nat. Med.">
        <title>A library of human gut bacterial isolates paired with longitudinal multiomics data enables mechanistic microbiome research.</title>
        <authorList>
            <person name="Poyet M."/>
            <person name="Groussin M."/>
            <person name="Gibbons S.M."/>
            <person name="Avila-Pacheco J."/>
            <person name="Jiang X."/>
            <person name="Kearney S.M."/>
            <person name="Perrotta A.R."/>
            <person name="Berdy B."/>
            <person name="Zhao S."/>
            <person name="Lieberman T.D."/>
            <person name="Swanson P.K."/>
            <person name="Smith M."/>
            <person name="Roesemann S."/>
            <person name="Alexander J.E."/>
            <person name="Rich S.A."/>
            <person name="Livny J."/>
            <person name="Vlamakis H."/>
            <person name="Clish C."/>
            <person name="Bullock K."/>
            <person name="Deik A."/>
            <person name="Scott J."/>
            <person name="Pierce K.A."/>
            <person name="Xavier R.J."/>
            <person name="Alm E.J."/>
        </authorList>
    </citation>
    <scope>NUCLEOTIDE SEQUENCE [LARGE SCALE GENOMIC DNA]</scope>
    <source>
        <strain evidence="3 9">BIOML-A13</strain>
    </source>
</reference>
<evidence type="ECO:0000256" key="1">
    <source>
        <dbReference type="SAM" id="MobiDB-lite"/>
    </source>
</evidence>
<accession>A0A0E2ZS68</accession>
<reference evidence="5 10" key="4">
    <citation type="submission" date="2020-02" db="EMBL/GenBank/DDBJ databases">
        <title>Antibiotic susceptibility profiles of lactic acid bacteria isolated from the human vagina and genetic basis of atypical resistances.</title>
        <authorList>
            <person name="Sirichoat A."/>
            <person name="Florez A.B."/>
            <person name="Vazquez L."/>
            <person name="Buppasiri P."/>
            <person name="Panya M."/>
            <person name="Lulitanond V."/>
            <person name="Mayo B."/>
        </authorList>
    </citation>
    <scope>NUCLEOTIDE SEQUENCE [LARGE SCALE GENOMIC DNA]</scope>
    <source>
        <strain evidence="5 10">VA07-1AN</strain>
    </source>
</reference>
<feature type="compositionally biased region" description="Basic and acidic residues" evidence="1">
    <location>
        <begin position="1"/>
        <end position="12"/>
    </location>
</feature>
<dbReference type="RefSeq" id="WP_003811918.1">
    <property type="nucleotide sequence ID" value="NZ_AP018132.1"/>
</dbReference>
<dbReference type="Proteomes" id="UP000070092">
    <property type="component" value="Unassembled WGS sequence"/>
</dbReference>
<evidence type="ECO:0000256" key="2">
    <source>
        <dbReference type="SAM" id="Phobius"/>
    </source>
</evidence>
<dbReference type="AlphaFoldDB" id="A0A0E2ZS68"/>
<evidence type="ECO:0000313" key="5">
    <source>
        <dbReference type="EMBL" id="NGG36764.1"/>
    </source>
</evidence>
<protein>
    <submittedName>
        <fullName evidence="3">Uncharacterized protein</fullName>
    </submittedName>
</protein>
<organism evidence="3 9">
    <name type="scientific">Bifidobacterium bifidum</name>
    <dbReference type="NCBI Taxonomy" id="1681"/>
    <lineage>
        <taxon>Bacteria</taxon>
        <taxon>Bacillati</taxon>
        <taxon>Actinomycetota</taxon>
        <taxon>Actinomycetes</taxon>
        <taxon>Bifidobacteriales</taxon>
        <taxon>Bifidobacteriaceae</taxon>
        <taxon>Bifidobacterium</taxon>
    </lineage>
</organism>
<evidence type="ECO:0000313" key="4">
    <source>
        <dbReference type="EMBL" id="KWZ80102.1"/>
    </source>
</evidence>